<accession>A0A161I809</accession>
<dbReference type="AlphaFoldDB" id="A0A161I809"/>
<gene>
    <name evidence="1" type="ORF">I598_2278</name>
</gene>
<evidence type="ECO:0000313" key="1">
    <source>
        <dbReference type="EMBL" id="ANC31818.1"/>
    </source>
</evidence>
<dbReference type="Proteomes" id="UP000076794">
    <property type="component" value="Chromosome"/>
</dbReference>
<keyword evidence="2" id="KW-1185">Reference proteome</keyword>
<dbReference type="InterPro" id="IPR016888">
    <property type="entry name" value="UCP028498"/>
</dbReference>
<sequence>MSATTSLRDLATTPTVRLRTDDGPGVTTWLVALGRHLYVRSMPGGTRSSGTHGQRAHVVVAGVEHPVLLAEVAPEVHGPLDAAFRAKYGRCTPEKVRALTSDAAAATTFRLDARRLTWAERAAVARAAVRDRRRFVGAGRTGTAAGDEVPCVAC</sequence>
<protein>
    <recommendedName>
        <fullName evidence="3">Pyridoxamine 5'-phosphate oxidase putative domain-containing protein</fullName>
    </recommendedName>
</protein>
<proteinExistence type="predicted"/>
<name>A0A161I809_9MICO</name>
<evidence type="ECO:0008006" key="3">
    <source>
        <dbReference type="Google" id="ProtNLM"/>
    </source>
</evidence>
<reference evidence="1 2" key="1">
    <citation type="submission" date="2016-01" db="EMBL/GenBank/DDBJ databases">
        <title>Complete genome sequence of a soil Actinobacterium, Isoptericola dokdonensis DS-3.</title>
        <authorList>
            <person name="Kwon S.-K."/>
            <person name="Kim J.F."/>
        </authorList>
    </citation>
    <scope>NUCLEOTIDE SEQUENCE [LARGE SCALE GENOMIC DNA]</scope>
    <source>
        <strain evidence="1 2">DS-3</strain>
    </source>
</reference>
<dbReference type="KEGG" id="ido:I598_2278"/>
<organism evidence="1 2">
    <name type="scientific">Isoptericola dokdonensis DS-3</name>
    <dbReference type="NCBI Taxonomy" id="1300344"/>
    <lineage>
        <taxon>Bacteria</taxon>
        <taxon>Bacillati</taxon>
        <taxon>Actinomycetota</taxon>
        <taxon>Actinomycetes</taxon>
        <taxon>Micrococcales</taxon>
        <taxon>Promicromonosporaceae</taxon>
        <taxon>Isoptericola</taxon>
    </lineage>
</organism>
<dbReference type="RefSeq" id="WP_157557217.1">
    <property type="nucleotide sequence ID" value="NZ_CP014209.1"/>
</dbReference>
<dbReference type="Pfam" id="PF10012">
    <property type="entry name" value="DUF2255"/>
    <property type="match status" value="1"/>
</dbReference>
<dbReference type="EMBL" id="CP014209">
    <property type="protein sequence ID" value="ANC31818.1"/>
    <property type="molecule type" value="Genomic_DNA"/>
</dbReference>
<dbReference type="OrthoDB" id="162563at2"/>
<evidence type="ECO:0000313" key="2">
    <source>
        <dbReference type="Proteomes" id="UP000076794"/>
    </source>
</evidence>